<evidence type="ECO:0000259" key="8">
    <source>
        <dbReference type="Pfam" id="PF01850"/>
    </source>
</evidence>
<dbReference type="InterPro" id="IPR050556">
    <property type="entry name" value="Type_II_TA_system_RNase"/>
</dbReference>
<sequence>MYTLDTNAIIYYLNGDKDAVQFLNKILARPVTLYVSAMVEIELFSSKNVSQIELSNIEAILETTFNVPIDSRVARLAAKLRRDFNIKIPDSAIAATALLTNTTLITRNDKDFRKIPDLKLERI</sequence>
<evidence type="ECO:0000256" key="6">
    <source>
        <dbReference type="ARBA" id="ARBA00022842"/>
    </source>
</evidence>
<comment type="caution">
    <text evidence="9">The sequence shown here is derived from an EMBL/GenBank/DDBJ whole genome shotgun (WGS) entry which is preliminary data.</text>
</comment>
<organism evidence="9 10">
    <name type="scientific">Candidatus Giovannonibacteria bacterium RIFCSPHIGHO2_02_43_16</name>
    <dbReference type="NCBI Taxonomy" id="1798331"/>
    <lineage>
        <taxon>Bacteria</taxon>
        <taxon>Candidatus Giovannoniibacteriota</taxon>
    </lineage>
</organism>
<evidence type="ECO:0000256" key="2">
    <source>
        <dbReference type="ARBA" id="ARBA00022649"/>
    </source>
</evidence>
<evidence type="ECO:0000313" key="10">
    <source>
        <dbReference type="Proteomes" id="UP000178276"/>
    </source>
</evidence>
<dbReference type="PANTHER" id="PTHR33653:SF1">
    <property type="entry name" value="RIBONUCLEASE VAPC2"/>
    <property type="match status" value="1"/>
</dbReference>
<accession>A0A1F5WCN7</accession>
<dbReference type="GO" id="GO:0004518">
    <property type="term" value="F:nuclease activity"/>
    <property type="evidence" value="ECO:0007669"/>
    <property type="project" value="UniProtKB-KW"/>
</dbReference>
<dbReference type="GO" id="GO:0046872">
    <property type="term" value="F:metal ion binding"/>
    <property type="evidence" value="ECO:0007669"/>
    <property type="project" value="UniProtKB-KW"/>
</dbReference>
<name>A0A1F5WCN7_9BACT</name>
<gene>
    <name evidence="9" type="ORF">A2W57_03120</name>
</gene>
<evidence type="ECO:0000256" key="5">
    <source>
        <dbReference type="ARBA" id="ARBA00022801"/>
    </source>
</evidence>
<dbReference type="Proteomes" id="UP000178276">
    <property type="component" value="Unassembled WGS sequence"/>
</dbReference>
<evidence type="ECO:0000256" key="1">
    <source>
        <dbReference type="ARBA" id="ARBA00001946"/>
    </source>
</evidence>
<dbReference type="CDD" id="cd18738">
    <property type="entry name" value="PIN_VapC4-5_FitB-like"/>
    <property type="match status" value="1"/>
</dbReference>
<comment type="similarity">
    <text evidence="7">Belongs to the PINc/VapC protein family.</text>
</comment>
<reference evidence="9 10" key="1">
    <citation type="journal article" date="2016" name="Nat. Commun.">
        <title>Thousands of microbial genomes shed light on interconnected biogeochemical processes in an aquifer system.</title>
        <authorList>
            <person name="Anantharaman K."/>
            <person name="Brown C.T."/>
            <person name="Hug L.A."/>
            <person name="Sharon I."/>
            <person name="Castelle C.J."/>
            <person name="Probst A.J."/>
            <person name="Thomas B.C."/>
            <person name="Singh A."/>
            <person name="Wilkins M.J."/>
            <person name="Karaoz U."/>
            <person name="Brodie E.L."/>
            <person name="Williams K.H."/>
            <person name="Hubbard S.S."/>
            <person name="Banfield J.F."/>
        </authorList>
    </citation>
    <scope>NUCLEOTIDE SEQUENCE [LARGE SCALE GENOMIC DNA]</scope>
</reference>
<dbReference type="Gene3D" id="3.40.50.1010">
    <property type="entry name" value="5'-nuclease"/>
    <property type="match status" value="1"/>
</dbReference>
<keyword evidence="4" id="KW-0479">Metal-binding</keyword>
<dbReference type="Pfam" id="PF01850">
    <property type="entry name" value="PIN"/>
    <property type="match status" value="1"/>
</dbReference>
<dbReference type="SUPFAM" id="SSF88723">
    <property type="entry name" value="PIN domain-like"/>
    <property type="match status" value="1"/>
</dbReference>
<keyword evidence="3" id="KW-0540">Nuclease</keyword>
<keyword evidence="2" id="KW-1277">Toxin-antitoxin system</keyword>
<dbReference type="InterPro" id="IPR002716">
    <property type="entry name" value="PIN_dom"/>
</dbReference>
<protein>
    <recommendedName>
        <fullName evidence="8">PIN domain-containing protein</fullName>
    </recommendedName>
</protein>
<dbReference type="GO" id="GO:0016787">
    <property type="term" value="F:hydrolase activity"/>
    <property type="evidence" value="ECO:0007669"/>
    <property type="project" value="UniProtKB-KW"/>
</dbReference>
<proteinExistence type="inferred from homology"/>
<feature type="domain" description="PIN" evidence="8">
    <location>
        <begin position="3"/>
        <end position="116"/>
    </location>
</feature>
<comment type="cofactor">
    <cofactor evidence="1">
        <name>Mg(2+)</name>
        <dbReference type="ChEBI" id="CHEBI:18420"/>
    </cofactor>
</comment>
<evidence type="ECO:0000256" key="7">
    <source>
        <dbReference type="ARBA" id="ARBA00038093"/>
    </source>
</evidence>
<evidence type="ECO:0000313" key="9">
    <source>
        <dbReference type="EMBL" id="OGF73492.1"/>
    </source>
</evidence>
<evidence type="ECO:0000256" key="4">
    <source>
        <dbReference type="ARBA" id="ARBA00022723"/>
    </source>
</evidence>
<keyword evidence="5" id="KW-0378">Hydrolase</keyword>
<keyword evidence="6" id="KW-0460">Magnesium</keyword>
<dbReference type="PANTHER" id="PTHR33653">
    <property type="entry name" value="RIBONUCLEASE VAPC2"/>
    <property type="match status" value="1"/>
</dbReference>
<evidence type="ECO:0000256" key="3">
    <source>
        <dbReference type="ARBA" id="ARBA00022722"/>
    </source>
</evidence>
<dbReference type="AlphaFoldDB" id="A0A1F5WCN7"/>
<dbReference type="InterPro" id="IPR029060">
    <property type="entry name" value="PIN-like_dom_sf"/>
</dbReference>
<dbReference type="EMBL" id="MFHJ01000038">
    <property type="protein sequence ID" value="OGF73492.1"/>
    <property type="molecule type" value="Genomic_DNA"/>
</dbReference>